<dbReference type="EMBL" id="JBHTJZ010000004">
    <property type="protein sequence ID" value="MFD0958084.1"/>
    <property type="molecule type" value="Genomic_DNA"/>
</dbReference>
<gene>
    <name evidence="2" type="ORF">ACFQ2I_01635</name>
</gene>
<feature type="region of interest" description="Disordered" evidence="1">
    <location>
        <begin position="1"/>
        <end position="22"/>
    </location>
</feature>
<sequence length="49" mass="5546">MTQSELARKLEVSEAQVSRDERNEYYGATAEKIEAVMSAMGMRASNDKY</sequence>
<name>A0ABW3HKY0_9BACL</name>
<reference evidence="3" key="1">
    <citation type="journal article" date="2019" name="Int. J. Syst. Evol. Microbiol.">
        <title>The Global Catalogue of Microorganisms (GCM) 10K type strain sequencing project: providing services to taxonomists for standard genome sequencing and annotation.</title>
        <authorList>
            <consortium name="The Broad Institute Genomics Platform"/>
            <consortium name="The Broad Institute Genome Sequencing Center for Infectious Disease"/>
            <person name="Wu L."/>
            <person name="Ma J."/>
        </authorList>
    </citation>
    <scope>NUCLEOTIDE SEQUENCE [LARGE SCALE GENOMIC DNA]</scope>
    <source>
        <strain evidence="3">CCUG 59129</strain>
    </source>
</reference>
<accession>A0ABW3HKY0</accession>
<evidence type="ECO:0000313" key="3">
    <source>
        <dbReference type="Proteomes" id="UP001596989"/>
    </source>
</evidence>
<dbReference type="Gene3D" id="1.10.260.40">
    <property type="entry name" value="lambda repressor-like DNA-binding domains"/>
    <property type="match status" value="1"/>
</dbReference>
<proteinExistence type="predicted"/>
<dbReference type="InterPro" id="IPR010982">
    <property type="entry name" value="Lambda_DNA-bd_dom_sf"/>
</dbReference>
<dbReference type="SUPFAM" id="SSF47413">
    <property type="entry name" value="lambda repressor-like DNA-binding domains"/>
    <property type="match status" value="1"/>
</dbReference>
<protein>
    <submittedName>
        <fullName evidence="2">Helix-turn-helix domain-containing protein</fullName>
    </submittedName>
</protein>
<organism evidence="2 3">
    <name type="scientific">Paenibacillus chungangensis</name>
    <dbReference type="NCBI Taxonomy" id="696535"/>
    <lineage>
        <taxon>Bacteria</taxon>
        <taxon>Bacillati</taxon>
        <taxon>Bacillota</taxon>
        <taxon>Bacilli</taxon>
        <taxon>Bacillales</taxon>
        <taxon>Paenibacillaceae</taxon>
        <taxon>Paenibacillus</taxon>
    </lineage>
</organism>
<dbReference type="Proteomes" id="UP001596989">
    <property type="component" value="Unassembled WGS sequence"/>
</dbReference>
<keyword evidence="3" id="KW-1185">Reference proteome</keyword>
<dbReference type="RefSeq" id="WP_377561723.1">
    <property type="nucleotide sequence ID" value="NZ_JBHTJZ010000004.1"/>
</dbReference>
<evidence type="ECO:0000313" key="2">
    <source>
        <dbReference type="EMBL" id="MFD0958084.1"/>
    </source>
</evidence>
<evidence type="ECO:0000256" key="1">
    <source>
        <dbReference type="SAM" id="MobiDB-lite"/>
    </source>
</evidence>
<comment type="caution">
    <text evidence="2">The sequence shown here is derived from an EMBL/GenBank/DDBJ whole genome shotgun (WGS) entry which is preliminary data.</text>
</comment>